<protein>
    <submittedName>
        <fullName evidence="1">Uncharacterized protein</fullName>
    </submittedName>
</protein>
<accession>A0ABM7VM45</accession>
<geneLocation type="plasmid" evidence="1 2">
    <name>pPP6</name>
</geneLocation>
<name>A0ABM7VM45_9BACT</name>
<reference evidence="1 2" key="1">
    <citation type="submission" date="2021-12" db="EMBL/GenBank/DDBJ databases">
        <title>Genome sequencing of bacteria with rrn-lacking chromosome and rrn-plasmid.</title>
        <authorList>
            <person name="Anda M."/>
            <person name="Iwasaki W."/>
        </authorList>
    </citation>
    <scope>NUCLEOTIDE SEQUENCE [LARGE SCALE GENOMIC DNA]</scope>
    <source>
        <strain evidence="1 2">NBRC 101262</strain>
        <plasmid evidence="1 2">pPP6</plasmid>
    </source>
</reference>
<keyword evidence="2" id="KW-1185">Reference proteome</keyword>
<keyword evidence="1" id="KW-0614">Plasmid</keyword>
<proteinExistence type="predicted"/>
<evidence type="ECO:0000313" key="1">
    <source>
        <dbReference type="EMBL" id="BDD02088.1"/>
    </source>
</evidence>
<dbReference type="EMBL" id="AP025298">
    <property type="protein sequence ID" value="BDD02088.1"/>
    <property type="molecule type" value="Genomic_DNA"/>
</dbReference>
<evidence type="ECO:0000313" key="2">
    <source>
        <dbReference type="Proteomes" id="UP001354989"/>
    </source>
</evidence>
<sequence length="325" mass="36691">MQELEKQLSGVSLLTATDKDELMRNLVTFLNKSTFIAFDKTDLSSHPEFMSSLIGQSLLNNAITGRGGLFDGNSYQVGDGFTTHFSFGETGGLKKMIASPQDWQPYSGQKEYRISKDSVGQHTLNSWGALDALKHYTESFIIVDNYLLQRRDKNGISDFQINRCWYNLKTIVEQVCAGNMDEPLDLLVCANFGSNDELALEDLEFWYDKLNWFLEFDLGQTQVNLTFVHDADKSLHDRWMFSHYFAFKSGNSFSNYFSERAGQNCVQMKGGTDLSVIPMNGMEGEVTKAKFFIDNHLLAIGKVVQSTTLFKGNKECRLLEVASNA</sequence>
<organism evidence="1 2">
    <name type="scientific">Persicobacter psychrovividus</name>
    <dbReference type="NCBI Taxonomy" id="387638"/>
    <lineage>
        <taxon>Bacteria</taxon>
        <taxon>Pseudomonadati</taxon>
        <taxon>Bacteroidota</taxon>
        <taxon>Cytophagia</taxon>
        <taxon>Cytophagales</taxon>
        <taxon>Persicobacteraceae</taxon>
        <taxon>Persicobacter</taxon>
    </lineage>
</organism>
<gene>
    <name evidence="1" type="ORF">PEPS_43680</name>
</gene>
<dbReference type="Proteomes" id="UP001354989">
    <property type="component" value="Plasmid pPP6"/>
</dbReference>
<dbReference type="RefSeq" id="WP_338399380.1">
    <property type="nucleotide sequence ID" value="NZ_AP025298.1"/>
</dbReference>